<proteinExistence type="predicted"/>
<sequence>MAWLALLCTLPACSSLDAEDAAGTYRSNIPGHPETLRLHVDGTFSHTFLESGVAKTHAGRWVVKDDFIVFKPFVMPGYYPGQGGRTREANFYIASAWGDDTAATISIDPDNLYAFERQNTLSGQNSRSN</sequence>
<gene>
    <name evidence="1" type="ORF">ACFOMD_17555</name>
</gene>
<dbReference type="RefSeq" id="WP_380863861.1">
    <property type="nucleotide sequence ID" value="NZ_JBHRXV010000014.1"/>
</dbReference>
<protein>
    <recommendedName>
        <fullName evidence="3">Lipoprotein</fullName>
    </recommendedName>
</protein>
<evidence type="ECO:0000313" key="1">
    <source>
        <dbReference type="EMBL" id="MFC3714378.1"/>
    </source>
</evidence>
<evidence type="ECO:0000313" key="2">
    <source>
        <dbReference type="Proteomes" id="UP001595615"/>
    </source>
</evidence>
<comment type="caution">
    <text evidence="1">The sequence shown here is derived from an EMBL/GenBank/DDBJ whole genome shotgun (WGS) entry which is preliminary data.</text>
</comment>
<dbReference type="Proteomes" id="UP001595615">
    <property type="component" value="Unassembled WGS sequence"/>
</dbReference>
<evidence type="ECO:0008006" key="3">
    <source>
        <dbReference type="Google" id="ProtNLM"/>
    </source>
</evidence>
<accession>A0ABV7XF76</accession>
<name>A0ABV7XF76_9SPHN</name>
<reference evidence="2" key="1">
    <citation type="journal article" date="2019" name="Int. J. Syst. Evol. Microbiol.">
        <title>The Global Catalogue of Microorganisms (GCM) 10K type strain sequencing project: providing services to taxonomists for standard genome sequencing and annotation.</title>
        <authorList>
            <consortium name="The Broad Institute Genomics Platform"/>
            <consortium name="The Broad Institute Genome Sequencing Center for Infectious Disease"/>
            <person name="Wu L."/>
            <person name="Ma J."/>
        </authorList>
    </citation>
    <scope>NUCLEOTIDE SEQUENCE [LARGE SCALE GENOMIC DNA]</scope>
    <source>
        <strain evidence="2">KCTC 42644</strain>
    </source>
</reference>
<organism evidence="1 2">
    <name type="scientific">Sphingoaurantiacus capsulatus</name>
    <dbReference type="NCBI Taxonomy" id="1771310"/>
    <lineage>
        <taxon>Bacteria</taxon>
        <taxon>Pseudomonadati</taxon>
        <taxon>Pseudomonadota</taxon>
        <taxon>Alphaproteobacteria</taxon>
        <taxon>Sphingomonadales</taxon>
        <taxon>Sphingosinicellaceae</taxon>
        <taxon>Sphingoaurantiacus</taxon>
    </lineage>
</organism>
<keyword evidence="2" id="KW-1185">Reference proteome</keyword>
<dbReference type="EMBL" id="JBHRXV010000014">
    <property type="protein sequence ID" value="MFC3714378.1"/>
    <property type="molecule type" value="Genomic_DNA"/>
</dbReference>